<dbReference type="AlphaFoldDB" id="A0A383DT07"/>
<organism evidence="1">
    <name type="scientific">marine metagenome</name>
    <dbReference type="NCBI Taxonomy" id="408172"/>
    <lineage>
        <taxon>unclassified sequences</taxon>
        <taxon>metagenomes</taxon>
        <taxon>ecological metagenomes</taxon>
    </lineage>
</organism>
<reference evidence="1" key="1">
    <citation type="submission" date="2018-05" db="EMBL/GenBank/DDBJ databases">
        <authorList>
            <person name="Lanie J.A."/>
            <person name="Ng W.-L."/>
            <person name="Kazmierczak K.M."/>
            <person name="Andrzejewski T.M."/>
            <person name="Davidsen T.M."/>
            <person name="Wayne K.J."/>
            <person name="Tettelin H."/>
            <person name="Glass J.I."/>
            <person name="Rusch D."/>
            <person name="Podicherti R."/>
            <person name="Tsui H.-C.T."/>
            <person name="Winkler M.E."/>
        </authorList>
    </citation>
    <scope>NUCLEOTIDE SEQUENCE</scope>
</reference>
<dbReference type="SUPFAM" id="SSF102588">
    <property type="entry name" value="LmbE-like"/>
    <property type="match status" value="1"/>
</dbReference>
<evidence type="ECO:0000313" key="1">
    <source>
        <dbReference type="EMBL" id="SVE47662.1"/>
    </source>
</evidence>
<dbReference type="InterPro" id="IPR024078">
    <property type="entry name" value="LmbE-like_dom_sf"/>
</dbReference>
<sequence length="127" mass="14409">MGGTIKKYTKAGNQVKIIIMASGIHARRSDKNKNSTRYKVKKTITDSMKNQVKQLQKDAKKSAKILGVNDIEFKNFPDNEMDTVSSLKITKTIEEVIEKFNPEIVYTHSPHDVNIDHKIIYNSTITA</sequence>
<dbReference type="Gene3D" id="3.40.50.10320">
    <property type="entry name" value="LmbE-like"/>
    <property type="match status" value="1"/>
</dbReference>
<dbReference type="EMBL" id="UINC01219956">
    <property type="protein sequence ID" value="SVE47662.1"/>
    <property type="molecule type" value="Genomic_DNA"/>
</dbReference>
<evidence type="ECO:0008006" key="2">
    <source>
        <dbReference type="Google" id="ProtNLM"/>
    </source>
</evidence>
<name>A0A383DT07_9ZZZZ</name>
<proteinExistence type="predicted"/>
<accession>A0A383DT07</accession>
<dbReference type="InterPro" id="IPR003737">
    <property type="entry name" value="GlcNAc_PI_deacetylase-related"/>
</dbReference>
<protein>
    <recommendedName>
        <fullName evidence="2">PIG-L family deacetylase</fullName>
    </recommendedName>
</protein>
<dbReference type="Pfam" id="PF02585">
    <property type="entry name" value="PIG-L"/>
    <property type="match status" value="1"/>
</dbReference>
<feature type="non-terminal residue" evidence="1">
    <location>
        <position position="127"/>
    </location>
</feature>
<gene>
    <name evidence="1" type="ORF">METZ01_LOCUS500516</name>
</gene>